<name>A0A5B7JP26_PORTR</name>
<dbReference type="Proteomes" id="UP000324222">
    <property type="component" value="Unassembled WGS sequence"/>
</dbReference>
<feature type="region of interest" description="Disordered" evidence="1">
    <location>
        <begin position="1"/>
        <end position="24"/>
    </location>
</feature>
<dbReference type="EMBL" id="VSRR010119513">
    <property type="protein sequence ID" value="MPC99711.1"/>
    <property type="molecule type" value="Genomic_DNA"/>
</dbReference>
<feature type="compositionally biased region" description="Basic residues" evidence="1">
    <location>
        <begin position="1"/>
        <end position="10"/>
    </location>
</feature>
<feature type="compositionally biased region" description="Polar residues" evidence="1">
    <location>
        <begin position="11"/>
        <end position="24"/>
    </location>
</feature>
<evidence type="ECO:0000256" key="1">
    <source>
        <dbReference type="SAM" id="MobiDB-lite"/>
    </source>
</evidence>
<accession>A0A5B7JP26</accession>
<sequence>MTRRSRRSNKRNVTGESPTCGLTSITAHNTAHSHSYDSAEIGSSLAVGTIVSKQSTVHTDAYFRHRQVAMLDSGISHSPVLA</sequence>
<dbReference type="AlphaFoldDB" id="A0A5B7JP26"/>
<reference evidence="2 3" key="1">
    <citation type="submission" date="2019-05" db="EMBL/GenBank/DDBJ databases">
        <title>Another draft genome of Portunus trituberculatus and its Hox gene families provides insights of decapod evolution.</title>
        <authorList>
            <person name="Jeong J.-H."/>
            <person name="Song I."/>
            <person name="Kim S."/>
            <person name="Choi T."/>
            <person name="Kim D."/>
            <person name="Ryu S."/>
            <person name="Kim W."/>
        </authorList>
    </citation>
    <scope>NUCLEOTIDE SEQUENCE [LARGE SCALE GENOMIC DNA]</scope>
    <source>
        <tissue evidence="2">Muscle</tissue>
    </source>
</reference>
<protein>
    <submittedName>
        <fullName evidence="2">Uncharacterized protein</fullName>
    </submittedName>
</protein>
<evidence type="ECO:0000313" key="2">
    <source>
        <dbReference type="EMBL" id="MPC99711.1"/>
    </source>
</evidence>
<evidence type="ECO:0000313" key="3">
    <source>
        <dbReference type="Proteomes" id="UP000324222"/>
    </source>
</evidence>
<keyword evidence="3" id="KW-1185">Reference proteome</keyword>
<proteinExistence type="predicted"/>
<organism evidence="2 3">
    <name type="scientific">Portunus trituberculatus</name>
    <name type="common">Swimming crab</name>
    <name type="synonym">Neptunus trituberculatus</name>
    <dbReference type="NCBI Taxonomy" id="210409"/>
    <lineage>
        <taxon>Eukaryota</taxon>
        <taxon>Metazoa</taxon>
        <taxon>Ecdysozoa</taxon>
        <taxon>Arthropoda</taxon>
        <taxon>Crustacea</taxon>
        <taxon>Multicrustacea</taxon>
        <taxon>Malacostraca</taxon>
        <taxon>Eumalacostraca</taxon>
        <taxon>Eucarida</taxon>
        <taxon>Decapoda</taxon>
        <taxon>Pleocyemata</taxon>
        <taxon>Brachyura</taxon>
        <taxon>Eubrachyura</taxon>
        <taxon>Portunoidea</taxon>
        <taxon>Portunidae</taxon>
        <taxon>Portuninae</taxon>
        <taxon>Portunus</taxon>
    </lineage>
</organism>
<comment type="caution">
    <text evidence="2">The sequence shown here is derived from an EMBL/GenBank/DDBJ whole genome shotgun (WGS) entry which is preliminary data.</text>
</comment>
<gene>
    <name evidence="2" type="ORF">E2C01_095141</name>
</gene>